<protein>
    <submittedName>
        <fullName evidence="1">Uncharacterized protein</fullName>
    </submittedName>
</protein>
<organism evidence="1 2">
    <name type="scientific">Nyssa sinensis</name>
    <dbReference type="NCBI Taxonomy" id="561372"/>
    <lineage>
        <taxon>Eukaryota</taxon>
        <taxon>Viridiplantae</taxon>
        <taxon>Streptophyta</taxon>
        <taxon>Embryophyta</taxon>
        <taxon>Tracheophyta</taxon>
        <taxon>Spermatophyta</taxon>
        <taxon>Magnoliopsida</taxon>
        <taxon>eudicotyledons</taxon>
        <taxon>Gunneridae</taxon>
        <taxon>Pentapetalae</taxon>
        <taxon>asterids</taxon>
        <taxon>Cornales</taxon>
        <taxon>Nyssaceae</taxon>
        <taxon>Nyssa</taxon>
    </lineage>
</organism>
<sequence>MEATSFACPKQLPGRRFLAKPPHRRILIVPMKKIVSASRDMNRRDYSGRLVDESMIVLRLRLREMKMSEMNHTPPLDWMEWEKRYYAHYNEDVCEAEMAKGVLSGFHLLLI</sequence>
<gene>
    <name evidence="1" type="ORF">F0562_005438</name>
</gene>
<dbReference type="AlphaFoldDB" id="A0A5J5AK85"/>
<keyword evidence="2" id="KW-1185">Reference proteome</keyword>
<dbReference type="OrthoDB" id="672819at2759"/>
<dbReference type="Proteomes" id="UP000325577">
    <property type="component" value="Linkage Group LG2"/>
</dbReference>
<dbReference type="PANTHER" id="PTHR33782">
    <property type="entry name" value="OS01G0121600 PROTEIN"/>
    <property type="match status" value="1"/>
</dbReference>
<evidence type="ECO:0000313" key="2">
    <source>
        <dbReference type="Proteomes" id="UP000325577"/>
    </source>
</evidence>
<dbReference type="EMBL" id="CM018043">
    <property type="protein sequence ID" value="KAA8530628.1"/>
    <property type="molecule type" value="Genomic_DNA"/>
</dbReference>
<evidence type="ECO:0000313" key="1">
    <source>
        <dbReference type="EMBL" id="KAA8530628.1"/>
    </source>
</evidence>
<accession>A0A5J5AK85</accession>
<name>A0A5J5AK85_9ASTE</name>
<reference evidence="1 2" key="1">
    <citation type="submission" date="2019-09" db="EMBL/GenBank/DDBJ databases">
        <title>A chromosome-level genome assembly of the Chinese tupelo Nyssa sinensis.</title>
        <authorList>
            <person name="Yang X."/>
            <person name="Kang M."/>
            <person name="Yang Y."/>
            <person name="Xiong H."/>
            <person name="Wang M."/>
            <person name="Zhang Z."/>
            <person name="Wang Z."/>
            <person name="Wu H."/>
            <person name="Ma T."/>
            <person name="Liu J."/>
            <person name="Xi Z."/>
        </authorList>
    </citation>
    <scope>NUCLEOTIDE SEQUENCE [LARGE SCALE GENOMIC DNA]</scope>
    <source>
        <strain evidence="1">J267</strain>
        <tissue evidence="1">Leaf</tissue>
    </source>
</reference>
<dbReference type="PANTHER" id="PTHR33782:SF27">
    <property type="entry name" value="PROTEIN, PUTATIVE-RELATED"/>
    <property type="match status" value="1"/>
</dbReference>
<proteinExistence type="predicted"/>